<evidence type="ECO:0000256" key="1">
    <source>
        <dbReference type="SAM" id="SignalP"/>
    </source>
</evidence>
<feature type="signal peptide" evidence="1">
    <location>
        <begin position="1"/>
        <end position="31"/>
    </location>
</feature>
<feature type="domain" description="SsuA/THI5-like" evidence="2">
    <location>
        <begin position="51"/>
        <end position="268"/>
    </location>
</feature>
<protein>
    <submittedName>
        <fullName evidence="3">ABC transporter substrate-binding protein</fullName>
    </submittedName>
</protein>
<dbReference type="PROSITE" id="PS51257">
    <property type="entry name" value="PROKAR_LIPOPROTEIN"/>
    <property type="match status" value="1"/>
</dbReference>
<comment type="caution">
    <text evidence="3">The sequence shown here is derived from an EMBL/GenBank/DDBJ whole genome shotgun (WGS) entry which is preliminary data.</text>
</comment>
<evidence type="ECO:0000313" key="3">
    <source>
        <dbReference type="EMBL" id="MFB9071629.1"/>
    </source>
</evidence>
<dbReference type="SUPFAM" id="SSF53850">
    <property type="entry name" value="Periplasmic binding protein-like II"/>
    <property type="match status" value="1"/>
</dbReference>
<evidence type="ECO:0000313" key="4">
    <source>
        <dbReference type="Proteomes" id="UP001589575"/>
    </source>
</evidence>
<gene>
    <name evidence="3" type="ORF">ACFFX0_10615</name>
</gene>
<sequence>MHMHKRSTIRAAAMLGAGALAVGLSGCSADAGTGSPDEPMTVNAGFIPVVDVAALYLGEEQGFFDENGIDLNINVGASGAALLPSVMSGEYTFAFSNMPSILQAKDKGLPVKIIGSGSSSTGVEGEDVTMIHAPEDSGITGAKDLEGKTVSVNALGSLLEMLGKIGVDADGGDSSKVEFIELPFAESLTALENGTIDAMVGAEPFGTAAIEAGFPAISSPYQAMSTESIMTSAYYTSEDQLNENPELFADLQVAINESLAYAQEHPDEVREQLLKFTELDEDVAAKMILPTYDAEISAEAVDLFNEYALEYDLIETAVDPAELIATPEG</sequence>
<dbReference type="PANTHER" id="PTHR30024">
    <property type="entry name" value="ALIPHATIC SULFONATES-BINDING PROTEIN-RELATED"/>
    <property type="match status" value="1"/>
</dbReference>
<dbReference type="Pfam" id="PF09084">
    <property type="entry name" value="NMT1"/>
    <property type="match status" value="1"/>
</dbReference>
<feature type="chain" id="PRO_5045257742" evidence="1">
    <location>
        <begin position="32"/>
        <end position="329"/>
    </location>
</feature>
<dbReference type="Proteomes" id="UP001589575">
    <property type="component" value="Unassembled WGS sequence"/>
</dbReference>
<evidence type="ECO:0000259" key="2">
    <source>
        <dbReference type="Pfam" id="PF09084"/>
    </source>
</evidence>
<dbReference type="Gene3D" id="3.40.190.10">
    <property type="entry name" value="Periplasmic binding protein-like II"/>
    <property type="match status" value="2"/>
</dbReference>
<keyword evidence="4" id="KW-1185">Reference proteome</keyword>
<keyword evidence="1" id="KW-0732">Signal</keyword>
<name>A0ABV5FYZ0_9MICC</name>
<dbReference type="EMBL" id="JBHMFI010000001">
    <property type="protein sequence ID" value="MFB9071629.1"/>
    <property type="molecule type" value="Genomic_DNA"/>
</dbReference>
<organism evidence="3 4">
    <name type="scientific">Citricoccus parietis</name>
    <dbReference type="NCBI Taxonomy" id="592307"/>
    <lineage>
        <taxon>Bacteria</taxon>
        <taxon>Bacillati</taxon>
        <taxon>Actinomycetota</taxon>
        <taxon>Actinomycetes</taxon>
        <taxon>Micrococcales</taxon>
        <taxon>Micrococcaceae</taxon>
        <taxon>Citricoccus</taxon>
    </lineage>
</organism>
<dbReference type="InterPro" id="IPR015168">
    <property type="entry name" value="SsuA/THI5"/>
</dbReference>
<reference evidence="3 4" key="1">
    <citation type="submission" date="2024-09" db="EMBL/GenBank/DDBJ databases">
        <authorList>
            <person name="Sun Q."/>
            <person name="Mori K."/>
        </authorList>
    </citation>
    <scope>NUCLEOTIDE SEQUENCE [LARGE SCALE GENOMIC DNA]</scope>
    <source>
        <strain evidence="3 4">CCM 7609</strain>
    </source>
</reference>
<proteinExistence type="predicted"/>
<accession>A0ABV5FYZ0</accession>